<dbReference type="STRING" id="1798474.A2118_02450"/>
<dbReference type="InterPro" id="IPR007712">
    <property type="entry name" value="RelE/ParE_toxin"/>
</dbReference>
<keyword evidence="1" id="KW-1277">Toxin-antitoxin system</keyword>
<dbReference type="Pfam" id="PF15738">
    <property type="entry name" value="YafQ_toxin"/>
    <property type="match status" value="1"/>
</dbReference>
<accession>A0A1F6BWH1</accession>
<sequence length="89" mass="10719">MRRIIQRTKFRRDYKRQKRRGKNTDKLNTVVAMLSSDEILDITYRTHKLSGKYEGFWECHIESNWLLIYDVTDEEVLLVRTGAHADLFE</sequence>
<evidence type="ECO:0000256" key="1">
    <source>
        <dbReference type="ARBA" id="ARBA00022649"/>
    </source>
</evidence>
<evidence type="ECO:0000256" key="2">
    <source>
        <dbReference type="PIRSR" id="PIRSR006156-1"/>
    </source>
</evidence>
<dbReference type="NCBIfam" id="TIGR02385">
    <property type="entry name" value="RelE_StbE"/>
    <property type="match status" value="1"/>
</dbReference>
<evidence type="ECO:0008006" key="5">
    <source>
        <dbReference type="Google" id="ProtNLM"/>
    </source>
</evidence>
<evidence type="ECO:0000313" key="4">
    <source>
        <dbReference type="Proteomes" id="UP000179014"/>
    </source>
</evidence>
<comment type="caution">
    <text evidence="3">The sequence shown here is derived from an EMBL/GenBank/DDBJ whole genome shotgun (WGS) entry which is preliminary data.</text>
</comment>
<dbReference type="PANTHER" id="PTHR40588:SF1">
    <property type="entry name" value="MRNA INTERFERASE TOXIN YAFQ"/>
    <property type="match status" value="1"/>
</dbReference>
<dbReference type="Gene3D" id="3.30.2310.20">
    <property type="entry name" value="RelE-like"/>
    <property type="match status" value="1"/>
</dbReference>
<dbReference type="InterPro" id="IPR035093">
    <property type="entry name" value="RelE/ParE_toxin_dom_sf"/>
</dbReference>
<gene>
    <name evidence="3" type="ORF">A2118_02450</name>
</gene>
<reference evidence="3 4" key="1">
    <citation type="journal article" date="2016" name="Nat. Commun.">
        <title>Thousands of microbial genomes shed light on interconnected biogeochemical processes in an aquifer system.</title>
        <authorList>
            <person name="Anantharaman K."/>
            <person name="Brown C.T."/>
            <person name="Hug L.A."/>
            <person name="Sharon I."/>
            <person name="Castelle C.J."/>
            <person name="Probst A.J."/>
            <person name="Thomas B.C."/>
            <person name="Singh A."/>
            <person name="Wilkins M.J."/>
            <person name="Karaoz U."/>
            <person name="Brodie E.L."/>
            <person name="Williams K.H."/>
            <person name="Hubbard S.S."/>
            <person name="Banfield J.F."/>
        </authorList>
    </citation>
    <scope>NUCLEOTIDE SEQUENCE [LARGE SCALE GENOMIC DNA]</scope>
</reference>
<dbReference type="InterPro" id="IPR004386">
    <property type="entry name" value="Toxin_YafQ-like"/>
</dbReference>
<dbReference type="GO" id="GO:0004521">
    <property type="term" value="F:RNA endonuclease activity"/>
    <property type="evidence" value="ECO:0007669"/>
    <property type="project" value="TreeGrafter"/>
</dbReference>
<proteinExistence type="predicted"/>
<dbReference type="AlphaFoldDB" id="A0A1F6BWH1"/>
<dbReference type="GO" id="GO:0006402">
    <property type="term" value="P:mRNA catabolic process"/>
    <property type="evidence" value="ECO:0007669"/>
    <property type="project" value="TreeGrafter"/>
</dbReference>
<dbReference type="PIRSF" id="PIRSF006156">
    <property type="entry name" value="YafQ"/>
    <property type="match status" value="1"/>
</dbReference>
<dbReference type="PANTHER" id="PTHR40588">
    <property type="entry name" value="MRNA INTERFERASE TOXIN YAFQ"/>
    <property type="match status" value="1"/>
</dbReference>
<dbReference type="SUPFAM" id="SSF143011">
    <property type="entry name" value="RelE-like"/>
    <property type="match status" value="1"/>
</dbReference>
<organism evidence="3 4">
    <name type="scientific">Candidatus Kaiserbacteria bacterium GWA2_50_9</name>
    <dbReference type="NCBI Taxonomy" id="1798474"/>
    <lineage>
        <taxon>Bacteria</taxon>
        <taxon>Candidatus Kaiseribacteriota</taxon>
    </lineage>
</organism>
<feature type="active site" description="Proton donor" evidence="2">
    <location>
        <position position="84"/>
    </location>
</feature>
<name>A0A1F6BWH1_9BACT</name>
<protein>
    <recommendedName>
        <fullName evidence="5">Addiction module toxin RelE</fullName>
    </recommendedName>
</protein>
<evidence type="ECO:0000313" key="3">
    <source>
        <dbReference type="EMBL" id="OGG41173.1"/>
    </source>
</evidence>
<dbReference type="EMBL" id="MFKN01000009">
    <property type="protein sequence ID" value="OGG41173.1"/>
    <property type="molecule type" value="Genomic_DNA"/>
</dbReference>
<dbReference type="GO" id="GO:0006415">
    <property type="term" value="P:translational termination"/>
    <property type="evidence" value="ECO:0007669"/>
    <property type="project" value="TreeGrafter"/>
</dbReference>
<dbReference type="Proteomes" id="UP000179014">
    <property type="component" value="Unassembled WGS sequence"/>
</dbReference>